<keyword evidence="3" id="KW-1185">Reference proteome</keyword>
<gene>
    <name evidence="2" type="ORF">K435DRAFT_781810</name>
</gene>
<dbReference type="AlphaFoldDB" id="A0A4S8LIK6"/>
<organism evidence="2 3">
    <name type="scientific">Dendrothele bispora (strain CBS 962.96)</name>
    <dbReference type="NCBI Taxonomy" id="1314807"/>
    <lineage>
        <taxon>Eukaryota</taxon>
        <taxon>Fungi</taxon>
        <taxon>Dikarya</taxon>
        <taxon>Basidiomycota</taxon>
        <taxon>Agaricomycotina</taxon>
        <taxon>Agaricomycetes</taxon>
        <taxon>Agaricomycetidae</taxon>
        <taxon>Agaricales</taxon>
        <taxon>Agaricales incertae sedis</taxon>
        <taxon>Dendrothele</taxon>
    </lineage>
</organism>
<proteinExistence type="predicted"/>
<evidence type="ECO:0000313" key="2">
    <source>
        <dbReference type="EMBL" id="THU88996.1"/>
    </source>
</evidence>
<evidence type="ECO:0000256" key="1">
    <source>
        <dbReference type="SAM" id="MobiDB-lite"/>
    </source>
</evidence>
<feature type="non-terminal residue" evidence="2">
    <location>
        <position position="55"/>
    </location>
</feature>
<dbReference type="EMBL" id="ML179386">
    <property type="protein sequence ID" value="THU88996.1"/>
    <property type="molecule type" value="Genomic_DNA"/>
</dbReference>
<feature type="compositionally biased region" description="Polar residues" evidence="1">
    <location>
        <begin position="41"/>
        <end position="55"/>
    </location>
</feature>
<reference evidence="2 3" key="1">
    <citation type="journal article" date="2019" name="Nat. Ecol. Evol.">
        <title>Megaphylogeny resolves global patterns of mushroom evolution.</title>
        <authorList>
            <person name="Varga T."/>
            <person name="Krizsan K."/>
            <person name="Foldi C."/>
            <person name="Dima B."/>
            <person name="Sanchez-Garcia M."/>
            <person name="Sanchez-Ramirez S."/>
            <person name="Szollosi G.J."/>
            <person name="Szarkandi J.G."/>
            <person name="Papp V."/>
            <person name="Albert L."/>
            <person name="Andreopoulos W."/>
            <person name="Angelini C."/>
            <person name="Antonin V."/>
            <person name="Barry K.W."/>
            <person name="Bougher N.L."/>
            <person name="Buchanan P."/>
            <person name="Buyck B."/>
            <person name="Bense V."/>
            <person name="Catcheside P."/>
            <person name="Chovatia M."/>
            <person name="Cooper J."/>
            <person name="Damon W."/>
            <person name="Desjardin D."/>
            <person name="Finy P."/>
            <person name="Geml J."/>
            <person name="Haridas S."/>
            <person name="Hughes K."/>
            <person name="Justo A."/>
            <person name="Karasinski D."/>
            <person name="Kautmanova I."/>
            <person name="Kiss B."/>
            <person name="Kocsube S."/>
            <person name="Kotiranta H."/>
            <person name="LaButti K.M."/>
            <person name="Lechner B.E."/>
            <person name="Liimatainen K."/>
            <person name="Lipzen A."/>
            <person name="Lukacs Z."/>
            <person name="Mihaltcheva S."/>
            <person name="Morgado L.N."/>
            <person name="Niskanen T."/>
            <person name="Noordeloos M.E."/>
            <person name="Ohm R.A."/>
            <person name="Ortiz-Santana B."/>
            <person name="Ovrebo C."/>
            <person name="Racz N."/>
            <person name="Riley R."/>
            <person name="Savchenko A."/>
            <person name="Shiryaev A."/>
            <person name="Soop K."/>
            <person name="Spirin V."/>
            <person name="Szebenyi C."/>
            <person name="Tomsovsky M."/>
            <person name="Tulloss R.E."/>
            <person name="Uehling J."/>
            <person name="Grigoriev I.V."/>
            <person name="Vagvolgyi C."/>
            <person name="Papp T."/>
            <person name="Martin F.M."/>
            <person name="Miettinen O."/>
            <person name="Hibbett D.S."/>
            <person name="Nagy L.G."/>
        </authorList>
    </citation>
    <scope>NUCLEOTIDE SEQUENCE [LARGE SCALE GENOMIC DNA]</scope>
    <source>
        <strain evidence="2 3">CBS 962.96</strain>
    </source>
</reference>
<feature type="region of interest" description="Disordered" evidence="1">
    <location>
        <begin position="1"/>
        <end position="55"/>
    </location>
</feature>
<name>A0A4S8LIK6_DENBC</name>
<evidence type="ECO:0000313" key="3">
    <source>
        <dbReference type="Proteomes" id="UP000297245"/>
    </source>
</evidence>
<protein>
    <submittedName>
        <fullName evidence="2">Uncharacterized protein</fullName>
    </submittedName>
</protein>
<accession>A0A4S8LIK6</accession>
<feature type="compositionally biased region" description="Polar residues" evidence="1">
    <location>
        <begin position="13"/>
        <end position="32"/>
    </location>
</feature>
<sequence length="55" mass="5748">MTTELALSPHLSLPSNFSSHVPAQHLVNTGPGTSSTSTSTLFNQSLLTRGNSPIL</sequence>
<dbReference type="Proteomes" id="UP000297245">
    <property type="component" value="Unassembled WGS sequence"/>
</dbReference>